<dbReference type="Pfam" id="PF00717">
    <property type="entry name" value="Peptidase_S24"/>
    <property type="match status" value="1"/>
</dbReference>
<dbReference type="SUPFAM" id="SSF51306">
    <property type="entry name" value="LexA/Signal peptidase"/>
    <property type="match status" value="1"/>
</dbReference>
<evidence type="ECO:0000259" key="1">
    <source>
        <dbReference type="Pfam" id="PF00717"/>
    </source>
</evidence>
<proteinExistence type="predicted"/>
<dbReference type="InterPro" id="IPR015927">
    <property type="entry name" value="Peptidase_S24_S26A/B/C"/>
</dbReference>
<feature type="domain" description="HTH cro/C1-type" evidence="2">
    <location>
        <begin position="23"/>
        <end position="77"/>
    </location>
</feature>
<dbReference type="Pfam" id="PF01381">
    <property type="entry name" value="HTH_3"/>
    <property type="match status" value="1"/>
</dbReference>
<dbReference type="Proteomes" id="UP000831019">
    <property type="component" value="Chromosome"/>
</dbReference>
<dbReference type="Gene3D" id="2.10.109.10">
    <property type="entry name" value="Umud Fragment, subunit A"/>
    <property type="match status" value="1"/>
</dbReference>
<dbReference type="RefSeq" id="WP_243262846.1">
    <property type="nucleotide sequence ID" value="NZ_CP085144.1"/>
</dbReference>
<gene>
    <name evidence="3" type="ORF">DSM109990_01299</name>
</gene>
<keyword evidence="4" id="KW-1185">Reference proteome</keyword>
<organism evidence="3 4">
    <name type="scientific">Sulfitobacter dubius</name>
    <dbReference type="NCBI Taxonomy" id="218673"/>
    <lineage>
        <taxon>Bacteria</taxon>
        <taxon>Pseudomonadati</taxon>
        <taxon>Pseudomonadota</taxon>
        <taxon>Alphaproteobacteria</taxon>
        <taxon>Rhodobacterales</taxon>
        <taxon>Roseobacteraceae</taxon>
        <taxon>Sulfitobacter</taxon>
    </lineage>
</organism>
<name>A0ABY3ZIY4_9RHOB</name>
<dbReference type="CDD" id="cd06462">
    <property type="entry name" value="Peptidase_S24_S26"/>
    <property type="match status" value="1"/>
</dbReference>
<dbReference type="CDD" id="cd00093">
    <property type="entry name" value="HTH_XRE"/>
    <property type="match status" value="1"/>
</dbReference>
<sequence>MLCGIMAAKTLPYSSLNVWLTSALNASGMSQAALAEELNGMVPKQVDRSVVNKMVLGSRKISAEEMLSISEITGFPLPNEMHRPTVAIAGAVGAGAMVPVFDAYEKGDGPQVECPPQLSPHGIVAVEIVGDSMEPIYSAGDLLFYTREGAEGVPTDVIGHRCVCEDMNGMGWVKQVRAGSEPGLFNLISLNPGADNQHDVKLNWAARVRMHIPADMARRV</sequence>
<protein>
    <recommendedName>
        <fullName evidence="5">Phage repressor protein C, contains Cro/C1-type HTH and peptisase s24 domains</fullName>
    </recommendedName>
</protein>
<reference evidence="4" key="1">
    <citation type="journal article" date="2022" name="Microorganisms">
        <title>Beyond the ABCs#Discovery of Three New Plasmid Types in Rhodobacterales (RepQ, RepY, RepW).</title>
        <authorList>
            <person name="Freese H.M."/>
            <person name="Ringel V."/>
            <person name="Overmann J."/>
            <person name="Petersen J."/>
        </authorList>
    </citation>
    <scope>NUCLEOTIDE SEQUENCE [LARGE SCALE GENOMIC DNA]</scope>
    <source>
        <strain evidence="4">DSM 109990</strain>
    </source>
</reference>
<evidence type="ECO:0000259" key="2">
    <source>
        <dbReference type="Pfam" id="PF01381"/>
    </source>
</evidence>
<evidence type="ECO:0008006" key="5">
    <source>
        <dbReference type="Google" id="ProtNLM"/>
    </source>
</evidence>
<dbReference type="EMBL" id="CP085144">
    <property type="protein sequence ID" value="UOA14493.1"/>
    <property type="molecule type" value="Genomic_DNA"/>
</dbReference>
<feature type="domain" description="Peptidase S24/S26A/S26B/S26C" evidence="1">
    <location>
        <begin position="90"/>
        <end position="197"/>
    </location>
</feature>
<dbReference type="InterPro" id="IPR036286">
    <property type="entry name" value="LexA/Signal_pep-like_sf"/>
</dbReference>
<accession>A0ABY3ZIY4</accession>
<dbReference type="InterPro" id="IPR001387">
    <property type="entry name" value="Cro/C1-type_HTH"/>
</dbReference>
<evidence type="ECO:0000313" key="3">
    <source>
        <dbReference type="EMBL" id="UOA14493.1"/>
    </source>
</evidence>
<evidence type="ECO:0000313" key="4">
    <source>
        <dbReference type="Proteomes" id="UP000831019"/>
    </source>
</evidence>